<comment type="caution">
    <text evidence="1">The sequence shown here is derived from an EMBL/GenBank/DDBJ whole genome shotgun (WGS) entry which is preliminary data.</text>
</comment>
<protein>
    <submittedName>
        <fullName evidence="1">Uncharacterized protein</fullName>
    </submittedName>
</protein>
<proteinExistence type="predicted"/>
<dbReference type="Proteomes" id="UP001190700">
    <property type="component" value="Unassembled WGS sequence"/>
</dbReference>
<name>A0AAE0GBL4_9CHLO</name>
<sequence length="437" mass="48385">MIGLDDMRQITGVIVEALGDNYEGLTIGMQLVYQGKTDRCLPDLDHREKELFGDFIFTYTYNHWADEDTNIDLFKLLIVPHLVATKLRLNLLDDHPAVVMLDVWPVQKTSSFRDRVKAEWPWIILLYIYAGGTGRSQKFDVDGANVMKPKLAQQQGVAFTLQLRDGVKPEDIRLDLTLSTLKIQQLYWLGEVYQEFKKNVPARTAGWVKTRVPLAFTPEWQRRALEWKADGKLWPGNSVDVVPEGEELEPSPTEDDLQVSGQFTDGQAALADLVAEDARCRGTFEALGGAAVEDAKKAKKVGISAEDLEYELEDMTPETVCVCLAATQDEFCFRLKVGKFVSPPLHLLHVLDVDVDAAGRSAVKAWCKFFNDEFVYCWELDEGDFPGSIPKDFQPTVVANLSAIMKAQRKGKTTAVGPAVAAGAMVGGAEAGPSAVG</sequence>
<accession>A0AAE0GBL4</accession>
<keyword evidence="2" id="KW-1185">Reference proteome</keyword>
<dbReference type="EMBL" id="LGRX02007441">
    <property type="protein sequence ID" value="KAK3275007.1"/>
    <property type="molecule type" value="Genomic_DNA"/>
</dbReference>
<reference evidence="1 2" key="1">
    <citation type="journal article" date="2015" name="Genome Biol. Evol.">
        <title>Comparative Genomics of a Bacterivorous Green Alga Reveals Evolutionary Causalities and Consequences of Phago-Mixotrophic Mode of Nutrition.</title>
        <authorList>
            <person name="Burns J.A."/>
            <person name="Paasch A."/>
            <person name="Narechania A."/>
            <person name="Kim E."/>
        </authorList>
    </citation>
    <scope>NUCLEOTIDE SEQUENCE [LARGE SCALE GENOMIC DNA]</scope>
    <source>
        <strain evidence="1 2">PLY_AMNH</strain>
    </source>
</reference>
<dbReference type="AlphaFoldDB" id="A0AAE0GBL4"/>
<gene>
    <name evidence="1" type="ORF">CYMTET_16842</name>
</gene>
<evidence type="ECO:0000313" key="2">
    <source>
        <dbReference type="Proteomes" id="UP001190700"/>
    </source>
</evidence>
<organism evidence="1 2">
    <name type="scientific">Cymbomonas tetramitiformis</name>
    <dbReference type="NCBI Taxonomy" id="36881"/>
    <lineage>
        <taxon>Eukaryota</taxon>
        <taxon>Viridiplantae</taxon>
        <taxon>Chlorophyta</taxon>
        <taxon>Pyramimonadophyceae</taxon>
        <taxon>Pyramimonadales</taxon>
        <taxon>Pyramimonadaceae</taxon>
        <taxon>Cymbomonas</taxon>
    </lineage>
</organism>
<evidence type="ECO:0000313" key="1">
    <source>
        <dbReference type="EMBL" id="KAK3275007.1"/>
    </source>
</evidence>